<gene>
    <name evidence="3" type="ORF">FEK29_07890</name>
</gene>
<dbReference type="PROSITE" id="PS50005">
    <property type="entry name" value="TPR"/>
    <property type="match status" value="1"/>
</dbReference>
<dbReference type="SMART" id="SM00028">
    <property type="entry name" value="TPR"/>
    <property type="match status" value="1"/>
</dbReference>
<dbReference type="Proteomes" id="UP000308382">
    <property type="component" value="Unassembled WGS sequence"/>
</dbReference>
<dbReference type="GO" id="GO:0016787">
    <property type="term" value="F:hydrolase activity"/>
    <property type="evidence" value="ECO:0007669"/>
    <property type="project" value="UniProtKB-KW"/>
</dbReference>
<feature type="repeat" description="TPR" evidence="1">
    <location>
        <begin position="446"/>
        <end position="479"/>
    </location>
</feature>
<dbReference type="SUPFAM" id="SSF56601">
    <property type="entry name" value="beta-lactamase/transpeptidase-like"/>
    <property type="match status" value="1"/>
</dbReference>
<organism evidence="3 4">
    <name type="scientific">Maribacter aurantiacus</name>
    <dbReference type="NCBI Taxonomy" id="1882343"/>
    <lineage>
        <taxon>Bacteria</taxon>
        <taxon>Pseudomonadati</taxon>
        <taxon>Bacteroidota</taxon>
        <taxon>Flavobacteriia</taxon>
        <taxon>Flavobacteriales</taxon>
        <taxon>Flavobacteriaceae</taxon>
        <taxon>Maribacter</taxon>
    </lineage>
</organism>
<dbReference type="InterPro" id="IPR012338">
    <property type="entry name" value="Beta-lactam/transpept-like"/>
</dbReference>
<keyword evidence="1" id="KW-0802">TPR repeat</keyword>
<reference evidence="3 4" key="1">
    <citation type="journal article" date="2017" name="Int. J. Syst. Evol. Microbiol.">
        <title>Maripseudobacter aurantiacus gen. nov., sp. nov., a novel member of the family Flavobacteriaceae isolated from a sedimentation basin.</title>
        <authorList>
            <person name="Chen C."/>
            <person name="Su Y."/>
            <person name="Tao T."/>
            <person name="Fu G."/>
            <person name="Zhang C."/>
            <person name="Sun C."/>
            <person name="Zhang X."/>
            <person name="Wu M."/>
        </authorList>
    </citation>
    <scope>NUCLEOTIDE SEQUENCE [LARGE SCALE GENOMIC DNA]</scope>
    <source>
        <strain evidence="4">CDA4</strain>
    </source>
</reference>
<dbReference type="SUPFAM" id="SSF48452">
    <property type="entry name" value="TPR-like"/>
    <property type="match status" value="1"/>
</dbReference>
<feature type="domain" description="Beta-lactamase-related" evidence="2">
    <location>
        <begin position="46"/>
        <end position="355"/>
    </location>
</feature>
<proteinExistence type="predicted"/>
<dbReference type="PANTHER" id="PTHR46825:SF9">
    <property type="entry name" value="BETA-LACTAMASE-RELATED DOMAIN-CONTAINING PROTEIN"/>
    <property type="match status" value="1"/>
</dbReference>
<dbReference type="RefSeq" id="WP_138257882.1">
    <property type="nucleotide sequence ID" value="NZ_VBUK01000003.1"/>
</dbReference>
<keyword evidence="4" id="KW-1185">Reference proteome</keyword>
<dbReference type="PANTHER" id="PTHR46825">
    <property type="entry name" value="D-ALANYL-D-ALANINE-CARBOXYPEPTIDASE/ENDOPEPTIDASE AMPH"/>
    <property type="match status" value="1"/>
</dbReference>
<dbReference type="EMBL" id="VBUK01000003">
    <property type="protein sequence ID" value="TLF45297.1"/>
    <property type="molecule type" value="Genomic_DNA"/>
</dbReference>
<dbReference type="InterPro" id="IPR019734">
    <property type="entry name" value="TPR_rpt"/>
</dbReference>
<dbReference type="AlphaFoldDB" id="A0A5R8M6X5"/>
<evidence type="ECO:0000256" key="1">
    <source>
        <dbReference type="PROSITE-ProRule" id="PRU00339"/>
    </source>
</evidence>
<evidence type="ECO:0000259" key="2">
    <source>
        <dbReference type="Pfam" id="PF00144"/>
    </source>
</evidence>
<evidence type="ECO:0000313" key="3">
    <source>
        <dbReference type="EMBL" id="TLF45297.1"/>
    </source>
</evidence>
<name>A0A5R8M6X5_9FLAO</name>
<sequence length="496" mass="56975">MKLLDFNVIKNKPVKLHLFLLVSFFSISCSEPKEETNSTEVVKDVDAYLKNAIELHNIPGLALAVVKGDEVLYENYFGVASLNDSSSVTTNTLFRIYSATKLITTTGVFQLIENEELKLNDKISTYLDSLPAAWQDVRIKNLLSHSSGLPDIIRYESTLTDKELMEKLAMDGMEFATGSQFRYNQTNYWLLARIIEKITGMSFDEYILKNQFENKTRGVLFSSNSQETIPGRAIRYIYSGKNKKFVKGTNNSGVRGHSGNGLNINLKSFIEWDKKLKNNMLLKEKTKSLMWSPFNFQQNFKYQKDHFLHGWHNYHVNGLDSYGFTGGNLSAYRYFPKYDTSIILLSNGYQIEAYDILVNDIARLVLPDLRTKKLVLEEEVMDMVLKGEYLRSSEAIAKLKGQNPNSLFDNLKMNINGVANSFVWNEEPEKALEVFKLNAEANPDWWIALAGLAEIYEIMEDNKNAVKYYQEALMLNEKNEYNYNGLMQDKIKELKK</sequence>
<dbReference type="InterPro" id="IPR011990">
    <property type="entry name" value="TPR-like_helical_dom_sf"/>
</dbReference>
<dbReference type="OrthoDB" id="9793489at2"/>
<evidence type="ECO:0000313" key="4">
    <source>
        <dbReference type="Proteomes" id="UP000308382"/>
    </source>
</evidence>
<dbReference type="Pfam" id="PF00144">
    <property type="entry name" value="Beta-lactamase"/>
    <property type="match status" value="1"/>
</dbReference>
<accession>A0A5R8M6X5</accession>
<dbReference type="Gene3D" id="1.25.40.10">
    <property type="entry name" value="Tetratricopeptide repeat domain"/>
    <property type="match status" value="1"/>
</dbReference>
<keyword evidence="3" id="KW-0378">Hydrolase</keyword>
<dbReference type="PROSITE" id="PS51257">
    <property type="entry name" value="PROKAR_LIPOPROTEIN"/>
    <property type="match status" value="1"/>
</dbReference>
<protein>
    <submittedName>
        <fullName evidence="3">Serine hydrolase</fullName>
    </submittedName>
</protein>
<comment type="caution">
    <text evidence="3">The sequence shown here is derived from an EMBL/GenBank/DDBJ whole genome shotgun (WGS) entry which is preliminary data.</text>
</comment>
<dbReference type="InterPro" id="IPR001466">
    <property type="entry name" value="Beta-lactam-related"/>
</dbReference>
<dbReference type="InterPro" id="IPR050491">
    <property type="entry name" value="AmpC-like"/>
</dbReference>
<dbReference type="Gene3D" id="3.40.710.10">
    <property type="entry name" value="DD-peptidase/beta-lactamase superfamily"/>
    <property type="match status" value="1"/>
</dbReference>